<protein>
    <submittedName>
        <fullName evidence="7">LysR family transcriptional regulator</fullName>
    </submittedName>
</protein>
<sequence length="324" mass="35473">MELKQLEAFVHVVELGSFTRAATILDTNQPTLSRLVRQLEVELRQTLLVRHGRGVIASDAGQIILGHAKGMLLQAERARHDLRQLKGTVSGHFSIGLAPSFAKVATQELIRQFRQRFPDATISVAEGLSTYLTEWLMMGRIDAAVLYDTSLTALIEKRAVFEEELFLIGMPGGAADQAPKQIRLKDIARYPLVIPGRMHALRQIVEARAAEEGVKLTIALEVDAVGAILDLVCEGYGYAVLPINAPATDPLKRPFSVTRIRRPTLHSRLTIATSSQHTLSHLATEAIGLIETAVLPLYTADRNAGVKQADGAVLRSTDRLAGRR</sequence>
<keyword evidence="3" id="KW-0238">DNA-binding</keyword>
<proteinExistence type="inferred from homology"/>
<dbReference type="PROSITE" id="PS50931">
    <property type="entry name" value="HTH_LYSR"/>
    <property type="match status" value="1"/>
</dbReference>
<dbReference type="PANTHER" id="PTHR30293">
    <property type="entry name" value="TRANSCRIPTIONAL REGULATORY PROTEIN NAC-RELATED"/>
    <property type="match status" value="1"/>
</dbReference>
<dbReference type="PANTHER" id="PTHR30293:SF0">
    <property type="entry name" value="NITROGEN ASSIMILATION REGULATORY PROTEIN NAC"/>
    <property type="match status" value="1"/>
</dbReference>
<comment type="similarity">
    <text evidence="1">Belongs to the LysR transcriptional regulatory family.</text>
</comment>
<accession>A0A158CH58</accession>
<dbReference type="Gene3D" id="3.40.190.290">
    <property type="match status" value="1"/>
</dbReference>
<dbReference type="GO" id="GO:2000142">
    <property type="term" value="P:regulation of DNA-templated transcription initiation"/>
    <property type="evidence" value="ECO:0007669"/>
    <property type="project" value="TreeGrafter"/>
</dbReference>
<dbReference type="InterPro" id="IPR000847">
    <property type="entry name" value="LysR_HTH_N"/>
</dbReference>
<dbReference type="InterPro" id="IPR036390">
    <property type="entry name" value="WH_DNA-bd_sf"/>
</dbReference>
<evidence type="ECO:0000256" key="1">
    <source>
        <dbReference type="ARBA" id="ARBA00009437"/>
    </source>
</evidence>
<evidence type="ECO:0000313" key="8">
    <source>
        <dbReference type="Proteomes" id="UP000054596"/>
    </source>
</evidence>
<dbReference type="Proteomes" id="UP000054596">
    <property type="component" value="Unassembled WGS sequence"/>
</dbReference>
<evidence type="ECO:0000313" key="7">
    <source>
        <dbReference type="EMBL" id="SAK81713.1"/>
    </source>
</evidence>
<dbReference type="AlphaFoldDB" id="A0A158CH58"/>
<dbReference type="PRINTS" id="PR00039">
    <property type="entry name" value="HTHLYSR"/>
</dbReference>
<organism evidence="7 8">
    <name type="scientific">Caballeronia glebae</name>
    <dbReference type="NCBI Taxonomy" id="1777143"/>
    <lineage>
        <taxon>Bacteria</taxon>
        <taxon>Pseudomonadati</taxon>
        <taxon>Pseudomonadota</taxon>
        <taxon>Betaproteobacteria</taxon>
        <taxon>Burkholderiales</taxon>
        <taxon>Burkholderiaceae</taxon>
        <taxon>Caballeronia</taxon>
    </lineage>
</organism>
<dbReference type="Gene3D" id="1.10.10.10">
    <property type="entry name" value="Winged helix-like DNA-binding domain superfamily/Winged helix DNA-binding domain"/>
    <property type="match status" value="1"/>
</dbReference>
<evidence type="ECO:0000256" key="4">
    <source>
        <dbReference type="ARBA" id="ARBA00023159"/>
    </source>
</evidence>
<evidence type="ECO:0000259" key="6">
    <source>
        <dbReference type="PROSITE" id="PS50931"/>
    </source>
</evidence>
<dbReference type="GO" id="GO:0003700">
    <property type="term" value="F:DNA-binding transcription factor activity"/>
    <property type="evidence" value="ECO:0007669"/>
    <property type="project" value="InterPro"/>
</dbReference>
<keyword evidence="8" id="KW-1185">Reference proteome</keyword>
<dbReference type="OrthoDB" id="8587114at2"/>
<keyword evidence="2" id="KW-0805">Transcription regulation</keyword>
<gene>
    <name evidence="7" type="ORF">AWB82_05417</name>
</gene>
<name>A0A158CH58_9BURK</name>
<dbReference type="SUPFAM" id="SSF53850">
    <property type="entry name" value="Periplasmic binding protein-like II"/>
    <property type="match status" value="1"/>
</dbReference>
<evidence type="ECO:0000256" key="2">
    <source>
        <dbReference type="ARBA" id="ARBA00023015"/>
    </source>
</evidence>
<dbReference type="SUPFAM" id="SSF46785">
    <property type="entry name" value="Winged helix' DNA-binding domain"/>
    <property type="match status" value="1"/>
</dbReference>
<dbReference type="Pfam" id="PF03466">
    <property type="entry name" value="LysR_substrate"/>
    <property type="match status" value="1"/>
</dbReference>
<dbReference type="Pfam" id="PF00126">
    <property type="entry name" value="HTH_1"/>
    <property type="match status" value="1"/>
</dbReference>
<comment type="caution">
    <text evidence="7">The sequence shown here is derived from an EMBL/GenBank/DDBJ whole genome shotgun (WGS) entry which is preliminary data.</text>
</comment>
<dbReference type="STRING" id="1777143.AWB82_05417"/>
<dbReference type="InterPro" id="IPR005119">
    <property type="entry name" value="LysR_subst-bd"/>
</dbReference>
<evidence type="ECO:0000256" key="5">
    <source>
        <dbReference type="ARBA" id="ARBA00023163"/>
    </source>
</evidence>
<dbReference type="InterPro" id="IPR036388">
    <property type="entry name" value="WH-like_DNA-bd_sf"/>
</dbReference>
<dbReference type="FunFam" id="1.10.10.10:FF:000001">
    <property type="entry name" value="LysR family transcriptional regulator"/>
    <property type="match status" value="1"/>
</dbReference>
<dbReference type="RefSeq" id="WP_086972426.1">
    <property type="nucleotide sequence ID" value="NZ_FCOJ02000049.1"/>
</dbReference>
<dbReference type="GO" id="GO:0003677">
    <property type="term" value="F:DNA binding"/>
    <property type="evidence" value="ECO:0007669"/>
    <property type="project" value="UniProtKB-KW"/>
</dbReference>
<reference evidence="7" key="1">
    <citation type="submission" date="2016-01" db="EMBL/GenBank/DDBJ databases">
        <authorList>
            <person name="Peeters C."/>
        </authorList>
    </citation>
    <scope>NUCLEOTIDE SEQUENCE [LARGE SCALE GENOMIC DNA]</scope>
    <source>
        <strain evidence="7">LMG 29325</strain>
    </source>
</reference>
<keyword evidence="4" id="KW-0010">Activator</keyword>
<dbReference type="EMBL" id="FCOJ02000049">
    <property type="protein sequence ID" value="SAK81713.1"/>
    <property type="molecule type" value="Genomic_DNA"/>
</dbReference>
<keyword evidence="5" id="KW-0804">Transcription</keyword>
<evidence type="ECO:0000256" key="3">
    <source>
        <dbReference type="ARBA" id="ARBA00023125"/>
    </source>
</evidence>
<feature type="domain" description="HTH lysR-type" evidence="6">
    <location>
        <begin position="1"/>
        <end position="58"/>
    </location>
</feature>